<dbReference type="EMBL" id="VSSQ01047355">
    <property type="protein sequence ID" value="MPN01337.1"/>
    <property type="molecule type" value="Genomic_DNA"/>
</dbReference>
<proteinExistence type="predicted"/>
<gene>
    <name evidence="1" type="ORF">SDC9_148546</name>
</gene>
<name>A0A645EHV6_9ZZZZ</name>
<evidence type="ECO:0000313" key="1">
    <source>
        <dbReference type="EMBL" id="MPN01337.1"/>
    </source>
</evidence>
<reference evidence="1" key="1">
    <citation type="submission" date="2019-08" db="EMBL/GenBank/DDBJ databases">
        <authorList>
            <person name="Kucharzyk K."/>
            <person name="Murdoch R.W."/>
            <person name="Higgins S."/>
            <person name="Loffler F."/>
        </authorList>
    </citation>
    <scope>NUCLEOTIDE SEQUENCE</scope>
</reference>
<sequence>MKNDSTFKIIDLPESILFDSKSNNKLTSIGEWELINFGNNWRIELTFSESDIRPYLFSNGLLIERKISVTKNYWSIYFYDGNNDEKYIFNKISSIKQNESR</sequence>
<comment type="caution">
    <text evidence="1">The sequence shown here is derived from an EMBL/GenBank/DDBJ whole genome shotgun (WGS) entry which is preliminary data.</text>
</comment>
<protein>
    <submittedName>
        <fullName evidence="1">Uncharacterized protein</fullName>
    </submittedName>
</protein>
<dbReference type="AlphaFoldDB" id="A0A645EHV6"/>
<accession>A0A645EHV6</accession>
<organism evidence="1">
    <name type="scientific">bioreactor metagenome</name>
    <dbReference type="NCBI Taxonomy" id="1076179"/>
    <lineage>
        <taxon>unclassified sequences</taxon>
        <taxon>metagenomes</taxon>
        <taxon>ecological metagenomes</taxon>
    </lineage>
</organism>